<comment type="caution">
    <text evidence="2">The sequence shown here is derived from an EMBL/GenBank/DDBJ whole genome shotgun (WGS) entry which is preliminary data.</text>
</comment>
<reference evidence="2" key="1">
    <citation type="submission" date="2019-10" db="EMBL/GenBank/DDBJ databases">
        <title>Lactobacillus agilis SY212 Whole Genome Sequencing Project.</title>
        <authorList>
            <person name="Suzuki S."/>
            <person name="Endo A."/>
            <person name="Maeno S."/>
            <person name="Shiwa Y."/>
            <person name="Matsutani M."/>
            <person name="Kajikawa A."/>
        </authorList>
    </citation>
    <scope>NUCLEOTIDE SEQUENCE</scope>
    <source>
        <strain evidence="2">SY212</strain>
    </source>
</reference>
<dbReference type="Proteomes" id="UP000494265">
    <property type="component" value="Unassembled WGS sequence"/>
</dbReference>
<dbReference type="EMBL" id="BLAM01000207">
    <property type="protein sequence ID" value="GET07121.1"/>
    <property type="molecule type" value="Genomic_DNA"/>
</dbReference>
<sequence length="441" mass="51880">MEIANEIAGDSGSNPSKWGLFSLAGGKYSNVKTLIEALKKMLFYLESEYQPNFNVYKEYRELHHSVELLRNEVDAKANEYRNLPVNIQKLNMLAQKYESFEEKFENEEAQKRYLVQKKEADYRLLESQNKHKQAKLQLELLNLDSKITLNRETLNKITEQKPWFFEIRKKRFYKNNLKACRHTLKQLEAQKVSLKTDYQYLAGLTTEAKMEFEQKQVEYNQWKKLAKDRQDRLLREKSLQENKLETIKRGINTLRPLDLKVGYQQLRLMDPWFTEKYRRAQSRLFIRALGVRKQFLYENRIQLRKAVKVWENQNKYKLDSPKLINNAWNWINLAIPVISSTFASFESMFRNVDANTIGNLFIDEAGQATPQSAVGAILRSKRIMAVGDPEQIKPVITLDPLVLNMLKIRFDLPEKYMTEDSSVQTLMDSASHYGFSKDNDT</sequence>
<dbReference type="AlphaFoldDB" id="A0A6F9XPC0"/>
<protein>
    <recommendedName>
        <fullName evidence="3">DNA2/NAM7 helicase helicase domain-containing protein</fullName>
    </recommendedName>
</protein>
<dbReference type="Gene3D" id="3.40.50.300">
    <property type="entry name" value="P-loop containing nucleotide triphosphate hydrolases"/>
    <property type="match status" value="1"/>
</dbReference>
<evidence type="ECO:0000256" key="1">
    <source>
        <dbReference type="SAM" id="Coils"/>
    </source>
</evidence>
<evidence type="ECO:0000313" key="2">
    <source>
        <dbReference type="EMBL" id="GET07121.1"/>
    </source>
</evidence>
<keyword evidence="1" id="KW-0175">Coiled coil</keyword>
<dbReference type="InterPro" id="IPR027417">
    <property type="entry name" value="P-loop_NTPase"/>
</dbReference>
<feature type="coiled-coil region" evidence="1">
    <location>
        <begin position="90"/>
        <end position="144"/>
    </location>
</feature>
<proteinExistence type="predicted"/>
<dbReference type="RefSeq" id="WP_172585260.1">
    <property type="nucleotide sequence ID" value="NZ_BLAM01000207.1"/>
</dbReference>
<gene>
    <name evidence="2" type="ORF">SY212_21510</name>
</gene>
<name>A0A6F9XPC0_9LACO</name>
<evidence type="ECO:0008006" key="3">
    <source>
        <dbReference type="Google" id="ProtNLM"/>
    </source>
</evidence>
<accession>A0A6F9XPC0</accession>
<feature type="coiled-coil region" evidence="1">
    <location>
        <begin position="170"/>
        <end position="197"/>
    </location>
</feature>
<organism evidence="2">
    <name type="scientific">Ligilactobacillus agilis</name>
    <dbReference type="NCBI Taxonomy" id="1601"/>
    <lineage>
        <taxon>Bacteria</taxon>
        <taxon>Bacillati</taxon>
        <taxon>Bacillota</taxon>
        <taxon>Bacilli</taxon>
        <taxon>Lactobacillales</taxon>
        <taxon>Lactobacillaceae</taxon>
        <taxon>Ligilactobacillus</taxon>
    </lineage>
</organism>